<evidence type="ECO:0000256" key="1">
    <source>
        <dbReference type="SAM" id="Coils"/>
    </source>
</evidence>
<evidence type="ECO:0000313" key="5">
    <source>
        <dbReference type="Proteomes" id="UP000011087"/>
    </source>
</evidence>
<keyword evidence="1" id="KW-0175">Coiled coil</keyword>
<evidence type="ECO:0000313" key="4">
    <source>
        <dbReference type="EnsemblProtists" id="EKX38180"/>
    </source>
</evidence>
<gene>
    <name evidence="3" type="ORF">GUITHDRAFT_144474</name>
</gene>
<dbReference type="EnsemblProtists" id="EKX38180">
    <property type="protein sequence ID" value="EKX38180"/>
    <property type="gene ID" value="GUITHDRAFT_144474"/>
</dbReference>
<feature type="compositionally biased region" description="Basic and acidic residues" evidence="2">
    <location>
        <begin position="162"/>
        <end position="177"/>
    </location>
</feature>
<dbReference type="KEGG" id="gtt:GUITHDRAFT_144474"/>
<feature type="coiled-coil region" evidence="1">
    <location>
        <begin position="20"/>
        <end position="75"/>
    </location>
</feature>
<evidence type="ECO:0000313" key="3">
    <source>
        <dbReference type="EMBL" id="EKX38180.1"/>
    </source>
</evidence>
<keyword evidence="5" id="KW-1185">Reference proteome</keyword>
<dbReference type="Proteomes" id="UP000011087">
    <property type="component" value="Unassembled WGS sequence"/>
</dbReference>
<reference evidence="4" key="3">
    <citation type="submission" date="2015-06" db="UniProtKB">
        <authorList>
            <consortium name="EnsemblProtists"/>
        </authorList>
    </citation>
    <scope>IDENTIFICATION</scope>
</reference>
<name>L1IQT5_GUITC</name>
<dbReference type="RefSeq" id="XP_005825160.1">
    <property type="nucleotide sequence ID" value="XM_005825103.1"/>
</dbReference>
<reference evidence="5" key="2">
    <citation type="submission" date="2012-11" db="EMBL/GenBank/DDBJ databases">
        <authorList>
            <person name="Kuo A."/>
            <person name="Curtis B.A."/>
            <person name="Tanifuji G."/>
            <person name="Burki F."/>
            <person name="Gruber A."/>
            <person name="Irimia M."/>
            <person name="Maruyama S."/>
            <person name="Arias M.C."/>
            <person name="Ball S.G."/>
            <person name="Gile G.H."/>
            <person name="Hirakawa Y."/>
            <person name="Hopkins J.F."/>
            <person name="Rensing S.A."/>
            <person name="Schmutz J."/>
            <person name="Symeonidi A."/>
            <person name="Elias M."/>
            <person name="Eveleigh R.J."/>
            <person name="Herman E.K."/>
            <person name="Klute M.J."/>
            <person name="Nakayama T."/>
            <person name="Obornik M."/>
            <person name="Reyes-Prieto A."/>
            <person name="Armbrust E.V."/>
            <person name="Aves S.J."/>
            <person name="Beiko R.G."/>
            <person name="Coutinho P."/>
            <person name="Dacks J.B."/>
            <person name="Durnford D.G."/>
            <person name="Fast N.M."/>
            <person name="Green B.R."/>
            <person name="Grisdale C."/>
            <person name="Hempe F."/>
            <person name="Henrissat B."/>
            <person name="Hoppner M.P."/>
            <person name="Ishida K.-I."/>
            <person name="Kim E."/>
            <person name="Koreny L."/>
            <person name="Kroth P.G."/>
            <person name="Liu Y."/>
            <person name="Malik S.-B."/>
            <person name="Maier U.G."/>
            <person name="McRose D."/>
            <person name="Mock T."/>
            <person name="Neilson J.A."/>
            <person name="Onodera N.T."/>
            <person name="Poole A.M."/>
            <person name="Pritham E.J."/>
            <person name="Richards T.A."/>
            <person name="Rocap G."/>
            <person name="Roy S.W."/>
            <person name="Sarai C."/>
            <person name="Schaack S."/>
            <person name="Shirato S."/>
            <person name="Slamovits C.H."/>
            <person name="Spencer D.F."/>
            <person name="Suzuki S."/>
            <person name="Worden A.Z."/>
            <person name="Zauner S."/>
            <person name="Barry K."/>
            <person name="Bell C."/>
            <person name="Bharti A.K."/>
            <person name="Crow J.A."/>
            <person name="Grimwood J."/>
            <person name="Kramer R."/>
            <person name="Lindquist E."/>
            <person name="Lucas S."/>
            <person name="Salamov A."/>
            <person name="McFadden G.I."/>
            <person name="Lane C.E."/>
            <person name="Keeling P.J."/>
            <person name="Gray M.W."/>
            <person name="Grigoriev I.V."/>
            <person name="Archibald J.M."/>
        </authorList>
    </citation>
    <scope>NUCLEOTIDE SEQUENCE</scope>
    <source>
        <strain evidence="5">CCMP2712</strain>
    </source>
</reference>
<dbReference type="AlphaFoldDB" id="L1IQT5"/>
<dbReference type="GeneID" id="17294903"/>
<feature type="region of interest" description="Disordered" evidence="2">
    <location>
        <begin position="130"/>
        <end position="177"/>
    </location>
</feature>
<evidence type="ECO:0000256" key="2">
    <source>
        <dbReference type="SAM" id="MobiDB-lite"/>
    </source>
</evidence>
<feature type="region of interest" description="Disordered" evidence="2">
    <location>
        <begin position="227"/>
        <end position="247"/>
    </location>
</feature>
<dbReference type="HOGENOM" id="CLU_1126315_0_0_1"/>
<organism evidence="3">
    <name type="scientific">Guillardia theta (strain CCMP2712)</name>
    <name type="common">Cryptophyte</name>
    <dbReference type="NCBI Taxonomy" id="905079"/>
    <lineage>
        <taxon>Eukaryota</taxon>
        <taxon>Cryptophyceae</taxon>
        <taxon>Pyrenomonadales</taxon>
        <taxon>Geminigeraceae</taxon>
        <taxon>Guillardia</taxon>
    </lineage>
</organism>
<protein>
    <submittedName>
        <fullName evidence="3 4">Uncharacterized protein</fullName>
    </submittedName>
</protein>
<sequence>MNEQFAAAKKAIDEQVSEVLQDYQSRLNQKKGEIESVFNQIQEVQKSTEELRRAQEKLESECSAQEEKVHDEQNEEEGQAIKAKILEMEEQITTRECLTCSRLLVVADVCAQGTQRIEAMEAEIKLLEGNKEESEQKASQLQEEVRGLKRSYEDMCSSSSSAEKRIREEHEKQHSQLRENIEKITGKKGIEGLQRRQEQLLTSMTSFLQQSEANSNEMSVMTQLLSKRFRSSSSKVSATPDQISVEP</sequence>
<reference evidence="3 5" key="1">
    <citation type="journal article" date="2012" name="Nature">
        <title>Algal genomes reveal evolutionary mosaicism and the fate of nucleomorphs.</title>
        <authorList>
            <consortium name="DOE Joint Genome Institute"/>
            <person name="Curtis B.A."/>
            <person name="Tanifuji G."/>
            <person name="Burki F."/>
            <person name="Gruber A."/>
            <person name="Irimia M."/>
            <person name="Maruyama S."/>
            <person name="Arias M.C."/>
            <person name="Ball S.G."/>
            <person name="Gile G.H."/>
            <person name="Hirakawa Y."/>
            <person name="Hopkins J.F."/>
            <person name="Kuo A."/>
            <person name="Rensing S.A."/>
            <person name="Schmutz J."/>
            <person name="Symeonidi A."/>
            <person name="Elias M."/>
            <person name="Eveleigh R.J."/>
            <person name="Herman E.K."/>
            <person name="Klute M.J."/>
            <person name="Nakayama T."/>
            <person name="Obornik M."/>
            <person name="Reyes-Prieto A."/>
            <person name="Armbrust E.V."/>
            <person name="Aves S.J."/>
            <person name="Beiko R.G."/>
            <person name="Coutinho P."/>
            <person name="Dacks J.B."/>
            <person name="Durnford D.G."/>
            <person name="Fast N.M."/>
            <person name="Green B.R."/>
            <person name="Grisdale C.J."/>
            <person name="Hempel F."/>
            <person name="Henrissat B."/>
            <person name="Hoppner M.P."/>
            <person name="Ishida K."/>
            <person name="Kim E."/>
            <person name="Koreny L."/>
            <person name="Kroth P.G."/>
            <person name="Liu Y."/>
            <person name="Malik S.B."/>
            <person name="Maier U.G."/>
            <person name="McRose D."/>
            <person name="Mock T."/>
            <person name="Neilson J.A."/>
            <person name="Onodera N.T."/>
            <person name="Poole A.M."/>
            <person name="Pritham E.J."/>
            <person name="Richards T.A."/>
            <person name="Rocap G."/>
            <person name="Roy S.W."/>
            <person name="Sarai C."/>
            <person name="Schaack S."/>
            <person name="Shirato S."/>
            <person name="Slamovits C.H."/>
            <person name="Spencer D.F."/>
            <person name="Suzuki S."/>
            <person name="Worden A.Z."/>
            <person name="Zauner S."/>
            <person name="Barry K."/>
            <person name="Bell C."/>
            <person name="Bharti A.K."/>
            <person name="Crow J.A."/>
            <person name="Grimwood J."/>
            <person name="Kramer R."/>
            <person name="Lindquist E."/>
            <person name="Lucas S."/>
            <person name="Salamov A."/>
            <person name="McFadden G.I."/>
            <person name="Lane C.E."/>
            <person name="Keeling P.J."/>
            <person name="Gray M.W."/>
            <person name="Grigoriev I.V."/>
            <person name="Archibald J.M."/>
        </authorList>
    </citation>
    <scope>NUCLEOTIDE SEQUENCE</scope>
    <source>
        <strain evidence="3 5">CCMP2712</strain>
    </source>
</reference>
<feature type="compositionally biased region" description="Basic and acidic residues" evidence="2">
    <location>
        <begin position="143"/>
        <end position="153"/>
    </location>
</feature>
<dbReference type="EMBL" id="JH993051">
    <property type="protein sequence ID" value="EKX38180.1"/>
    <property type="molecule type" value="Genomic_DNA"/>
</dbReference>
<accession>L1IQT5</accession>
<proteinExistence type="predicted"/>
<dbReference type="PaxDb" id="55529-EKX38180"/>